<keyword evidence="11" id="KW-1185">Reference proteome</keyword>
<feature type="transmembrane region" description="Helical" evidence="9">
    <location>
        <begin position="12"/>
        <end position="37"/>
    </location>
</feature>
<gene>
    <name evidence="10" type="ORF">F8566_29745</name>
</gene>
<feature type="transmembrane region" description="Helical" evidence="9">
    <location>
        <begin position="180"/>
        <end position="201"/>
    </location>
</feature>
<dbReference type="Proteomes" id="UP000468735">
    <property type="component" value="Unassembled WGS sequence"/>
</dbReference>
<dbReference type="RefSeq" id="WP_151565156.1">
    <property type="nucleotide sequence ID" value="NZ_WBMT01000015.1"/>
</dbReference>
<evidence type="ECO:0000256" key="4">
    <source>
        <dbReference type="ARBA" id="ARBA00022692"/>
    </source>
</evidence>
<dbReference type="Pfam" id="PF26314">
    <property type="entry name" value="MptA_B_family"/>
    <property type="match status" value="1"/>
</dbReference>
<evidence type="ECO:0000313" key="10">
    <source>
        <dbReference type="EMBL" id="KAB2344788.1"/>
    </source>
</evidence>
<dbReference type="InterPro" id="IPR049829">
    <property type="entry name" value="MptA/B-like"/>
</dbReference>
<proteinExistence type="inferred from homology"/>
<dbReference type="EMBL" id="WBMT01000015">
    <property type="protein sequence ID" value="KAB2344788.1"/>
    <property type="molecule type" value="Genomic_DNA"/>
</dbReference>
<keyword evidence="2" id="KW-0328">Glycosyltransferase</keyword>
<evidence type="ECO:0000256" key="3">
    <source>
        <dbReference type="ARBA" id="ARBA00022679"/>
    </source>
</evidence>
<evidence type="ECO:0000256" key="1">
    <source>
        <dbReference type="ARBA" id="ARBA00004141"/>
    </source>
</evidence>
<keyword evidence="6 9" id="KW-0472">Membrane</keyword>
<reference evidence="10 11" key="1">
    <citation type="submission" date="2019-09" db="EMBL/GenBank/DDBJ databases">
        <title>Actinomadura physcomitrii sp. nov., a novel actinomycete isolated from moss [Physcomitrium sphaericum (Ludw) Fuernr].</title>
        <authorList>
            <person name="Zhuang X."/>
            <person name="Liu C."/>
        </authorList>
    </citation>
    <scope>NUCLEOTIDE SEQUENCE [LARGE SCALE GENOMIC DNA]</scope>
    <source>
        <strain evidence="10 11">HMC1</strain>
    </source>
</reference>
<feature type="transmembrane region" description="Helical" evidence="9">
    <location>
        <begin position="511"/>
        <end position="535"/>
    </location>
</feature>
<evidence type="ECO:0000256" key="8">
    <source>
        <dbReference type="SAM" id="MobiDB-lite"/>
    </source>
</evidence>
<feature type="region of interest" description="Disordered" evidence="8">
    <location>
        <begin position="307"/>
        <end position="330"/>
    </location>
</feature>
<dbReference type="PROSITE" id="PS51257">
    <property type="entry name" value="PROKAR_LIPOPROTEIN"/>
    <property type="match status" value="1"/>
</dbReference>
<comment type="subcellular location">
    <subcellularLocation>
        <location evidence="1">Membrane</location>
        <topology evidence="1">Multi-pass membrane protein</topology>
    </subcellularLocation>
</comment>
<keyword evidence="3" id="KW-0808">Transferase</keyword>
<evidence type="ECO:0000313" key="11">
    <source>
        <dbReference type="Proteomes" id="UP000468735"/>
    </source>
</evidence>
<comment type="similarity">
    <text evidence="7">Belongs to the MptA/B family.</text>
</comment>
<comment type="caution">
    <text evidence="10">The sequence shown here is derived from an EMBL/GenBank/DDBJ whole genome shotgun (WGS) entry which is preliminary data.</text>
</comment>
<organism evidence="10 11">
    <name type="scientific">Actinomadura rudentiformis</name>
    <dbReference type="NCBI Taxonomy" id="359158"/>
    <lineage>
        <taxon>Bacteria</taxon>
        <taxon>Bacillati</taxon>
        <taxon>Actinomycetota</taxon>
        <taxon>Actinomycetes</taxon>
        <taxon>Streptosporangiales</taxon>
        <taxon>Thermomonosporaceae</taxon>
        <taxon>Actinomadura</taxon>
    </lineage>
</organism>
<feature type="region of interest" description="Disordered" evidence="8">
    <location>
        <begin position="541"/>
        <end position="560"/>
    </location>
</feature>
<dbReference type="GO" id="GO:0016020">
    <property type="term" value="C:membrane"/>
    <property type="evidence" value="ECO:0007669"/>
    <property type="project" value="UniProtKB-SubCell"/>
</dbReference>
<feature type="transmembrane region" description="Helical" evidence="9">
    <location>
        <begin position="413"/>
        <end position="431"/>
    </location>
</feature>
<dbReference type="AlphaFoldDB" id="A0A6H9YU05"/>
<protein>
    <recommendedName>
        <fullName evidence="12">DUF2029 domain-containing protein</fullName>
    </recommendedName>
</protein>
<sequence>MTSAGRDPRSLGTAGLISIGGSAGCFLLTALLGPSAMEPALPGEPGQPPYSLTVHPSPYLVIGLVVMGIAAGVAGLGLCFTAVQRGWRPRPFPLLIAGLLVTAAFTLMPPIGSADHLNYAAYGRMAATGHDPYTTRAVDLPGDPVIGAVEEWRTAPSVYGPIATAQEAFASWIGGGSMRLTVFMLSFTNALAFVITALVLYRSAGGPQRRLRGVLLWTCNPLLLFHLVAGAHNDVLAIAPMVAAVALYSARRRHKGAAGVLRVLATGALVGAGAAIKLPAALVGGGPAWVLARRTLQGRVRMLRHDRGMQDGDPTLQDGERGVQDGKRGVGDERGVGGWRDVRGRIGGVWGWDRGALLRLVALFGAAGGVALVSFSLAGPHAFDQLEKASNMVSFATPWHLVDMLLGKGGQRTIIKIGFFALTVVLVWLLARGLPRDGDVEESRRIAAALVLAWLFAAPYELPWYDGFGWAVLAFLPWSRFDWILLAHTGALSLAYLPARDPKLIGLPGGLSWLFTVVRPVVIPLVLTGLLIVLVRECRRSGRPAPAPGCSPRASAGSRG</sequence>
<evidence type="ECO:0008006" key="12">
    <source>
        <dbReference type="Google" id="ProtNLM"/>
    </source>
</evidence>
<dbReference type="GO" id="GO:0016757">
    <property type="term" value="F:glycosyltransferase activity"/>
    <property type="evidence" value="ECO:0007669"/>
    <property type="project" value="UniProtKB-KW"/>
</dbReference>
<feature type="transmembrane region" description="Helical" evidence="9">
    <location>
        <begin position="92"/>
        <end position="112"/>
    </location>
</feature>
<dbReference type="OrthoDB" id="5242303at2"/>
<feature type="transmembrane region" description="Helical" evidence="9">
    <location>
        <begin position="57"/>
        <end position="80"/>
    </location>
</feature>
<feature type="transmembrane region" description="Helical" evidence="9">
    <location>
        <begin position="443"/>
        <end position="460"/>
    </location>
</feature>
<keyword evidence="4 9" id="KW-0812">Transmembrane</keyword>
<evidence type="ECO:0000256" key="7">
    <source>
        <dbReference type="ARBA" id="ARBA00043987"/>
    </source>
</evidence>
<feature type="transmembrane region" description="Helical" evidence="9">
    <location>
        <begin position="263"/>
        <end position="292"/>
    </location>
</feature>
<accession>A0A6H9YU05</accession>
<name>A0A6H9YU05_9ACTN</name>
<evidence type="ECO:0000256" key="9">
    <source>
        <dbReference type="SAM" id="Phobius"/>
    </source>
</evidence>
<feature type="compositionally biased region" description="Basic and acidic residues" evidence="8">
    <location>
        <begin position="318"/>
        <end position="330"/>
    </location>
</feature>
<dbReference type="NCBIfam" id="NF038066">
    <property type="entry name" value="MptB"/>
    <property type="match status" value="1"/>
</dbReference>
<evidence type="ECO:0000256" key="2">
    <source>
        <dbReference type="ARBA" id="ARBA00022676"/>
    </source>
</evidence>
<evidence type="ECO:0000256" key="6">
    <source>
        <dbReference type="ARBA" id="ARBA00023136"/>
    </source>
</evidence>
<evidence type="ECO:0000256" key="5">
    <source>
        <dbReference type="ARBA" id="ARBA00022989"/>
    </source>
</evidence>
<feature type="transmembrane region" description="Helical" evidence="9">
    <location>
        <begin position="356"/>
        <end position="378"/>
    </location>
</feature>
<keyword evidence="5 9" id="KW-1133">Transmembrane helix</keyword>